<dbReference type="EMBL" id="CAJNOC010000786">
    <property type="protein sequence ID" value="CAF0802834.1"/>
    <property type="molecule type" value="Genomic_DNA"/>
</dbReference>
<name>A0A813T1A8_9BILA</name>
<evidence type="ECO:0000313" key="2">
    <source>
        <dbReference type="Proteomes" id="UP000663879"/>
    </source>
</evidence>
<keyword evidence="2" id="KW-1185">Reference proteome</keyword>
<dbReference type="AlphaFoldDB" id="A0A813T1A8"/>
<comment type="caution">
    <text evidence="1">The sequence shown here is derived from an EMBL/GenBank/DDBJ whole genome shotgun (WGS) entry which is preliminary data.</text>
</comment>
<reference evidence="1" key="1">
    <citation type="submission" date="2021-02" db="EMBL/GenBank/DDBJ databases">
        <authorList>
            <person name="Nowell W R."/>
        </authorList>
    </citation>
    <scope>NUCLEOTIDE SEQUENCE</scope>
    <source>
        <strain evidence="1">Ploen Becks lab</strain>
    </source>
</reference>
<protein>
    <submittedName>
        <fullName evidence="1">Uncharacterized protein</fullName>
    </submittedName>
</protein>
<evidence type="ECO:0000313" key="1">
    <source>
        <dbReference type="EMBL" id="CAF0802834.1"/>
    </source>
</evidence>
<organism evidence="1 2">
    <name type="scientific">Brachionus calyciflorus</name>
    <dbReference type="NCBI Taxonomy" id="104777"/>
    <lineage>
        <taxon>Eukaryota</taxon>
        <taxon>Metazoa</taxon>
        <taxon>Spiralia</taxon>
        <taxon>Gnathifera</taxon>
        <taxon>Rotifera</taxon>
        <taxon>Eurotatoria</taxon>
        <taxon>Monogononta</taxon>
        <taxon>Pseudotrocha</taxon>
        <taxon>Ploima</taxon>
        <taxon>Brachionidae</taxon>
        <taxon>Brachionus</taxon>
    </lineage>
</organism>
<gene>
    <name evidence="1" type="ORF">OXX778_LOCUS6562</name>
</gene>
<dbReference type="Proteomes" id="UP000663879">
    <property type="component" value="Unassembled WGS sequence"/>
</dbReference>
<sequence length="236" mass="27171">MSEYIVPIAIEDIPKITKTLTDFQLKAGNPVVYKQAERSNTPYLRINANCSLCQETCKYVIVLSKDPFECENYEPNKKYLDLQITVSNKHDHSTVNRITGDKRETIAMEIKLKHNGSAEKYRSAQIAKGLQPSSSEVYRKIHSEFNQKESMNVTNNYQIINDDNISIQEPNDHQELLTKAVNEAKLDKPKYYFDFFSNIISVSECLNISIKGNKLNGYVRDTSTYPNLKICTWRNN</sequence>
<proteinExistence type="predicted"/>
<accession>A0A813T1A8</accession>